<evidence type="ECO:0000259" key="1">
    <source>
        <dbReference type="Pfam" id="PF00567"/>
    </source>
</evidence>
<comment type="caution">
    <text evidence="2">The sequence shown here is derived from an EMBL/GenBank/DDBJ whole genome shotgun (WGS) entry which is preliminary data.</text>
</comment>
<evidence type="ECO:0000313" key="3">
    <source>
        <dbReference type="Proteomes" id="UP001196413"/>
    </source>
</evidence>
<gene>
    <name evidence="2" type="ORF">KIN20_009006</name>
</gene>
<name>A0AAD5MNH9_PARTN</name>
<keyword evidence="3" id="KW-1185">Reference proteome</keyword>
<accession>A0AAD5MNH9</accession>
<protein>
    <recommendedName>
        <fullName evidence="1">Tudor domain-containing protein</fullName>
    </recommendedName>
</protein>
<dbReference type="Gene3D" id="2.30.30.140">
    <property type="match status" value="1"/>
</dbReference>
<sequence length="176" mass="20457">MADWINDFQEITTIINQISTEYPCSNPFKKNEKLIVKALYVVSPLEFYVIKQAQIRTLHELERITSQWGEKVHHQTMMDSQCRQDQACLIRFKNVVARAKIVHGGIHDLQVFLIDYGRSMFIKWSDCFAIPHHIANFAPPLAHYCTLNDADNCAFDNASVQEFCRKLLSAEHFLLR</sequence>
<dbReference type="EMBL" id="JAHQIW010001484">
    <property type="protein sequence ID" value="KAJ1352611.1"/>
    <property type="molecule type" value="Genomic_DNA"/>
</dbReference>
<evidence type="ECO:0000313" key="2">
    <source>
        <dbReference type="EMBL" id="KAJ1352611.1"/>
    </source>
</evidence>
<dbReference type="Pfam" id="PF00567">
    <property type="entry name" value="TUDOR"/>
    <property type="match status" value="1"/>
</dbReference>
<reference evidence="2" key="1">
    <citation type="submission" date="2021-06" db="EMBL/GenBank/DDBJ databases">
        <title>Parelaphostrongylus tenuis whole genome reference sequence.</title>
        <authorList>
            <person name="Garwood T.J."/>
            <person name="Larsen P.A."/>
            <person name="Fountain-Jones N.M."/>
            <person name="Garbe J.R."/>
            <person name="Macchietto M.G."/>
            <person name="Kania S.A."/>
            <person name="Gerhold R.W."/>
            <person name="Richards J.E."/>
            <person name="Wolf T.M."/>
        </authorList>
    </citation>
    <scope>NUCLEOTIDE SEQUENCE</scope>
    <source>
        <strain evidence="2">MNPRO001-30</strain>
        <tissue evidence="2">Meninges</tissue>
    </source>
</reference>
<dbReference type="AlphaFoldDB" id="A0AAD5MNH9"/>
<proteinExistence type="predicted"/>
<feature type="non-terminal residue" evidence="2">
    <location>
        <position position="176"/>
    </location>
</feature>
<dbReference type="SUPFAM" id="SSF63748">
    <property type="entry name" value="Tudor/PWWP/MBT"/>
    <property type="match status" value="1"/>
</dbReference>
<dbReference type="InterPro" id="IPR002999">
    <property type="entry name" value="Tudor"/>
</dbReference>
<dbReference type="Proteomes" id="UP001196413">
    <property type="component" value="Unassembled WGS sequence"/>
</dbReference>
<feature type="domain" description="Tudor" evidence="1">
    <location>
        <begin position="30"/>
        <end position="148"/>
    </location>
</feature>
<organism evidence="2 3">
    <name type="scientific">Parelaphostrongylus tenuis</name>
    <name type="common">Meningeal worm</name>
    <dbReference type="NCBI Taxonomy" id="148309"/>
    <lineage>
        <taxon>Eukaryota</taxon>
        <taxon>Metazoa</taxon>
        <taxon>Ecdysozoa</taxon>
        <taxon>Nematoda</taxon>
        <taxon>Chromadorea</taxon>
        <taxon>Rhabditida</taxon>
        <taxon>Rhabditina</taxon>
        <taxon>Rhabditomorpha</taxon>
        <taxon>Strongyloidea</taxon>
        <taxon>Metastrongylidae</taxon>
        <taxon>Parelaphostrongylus</taxon>
    </lineage>
</organism>